<name>A0A328AN32_9CAUL</name>
<dbReference type="RefSeq" id="WP_111530149.1">
    <property type="nucleotide sequence ID" value="NZ_JBHRSG010000003.1"/>
</dbReference>
<reference evidence="2" key="1">
    <citation type="submission" date="2018-05" db="EMBL/GenBank/DDBJ databases">
        <authorList>
            <person name="Li X."/>
        </authorList>
    </citation>
    <scope>NUCLEOTIDE SEQUENCE [LARGE SCALE GENOMIC DNA]</scope>
    <source>
        <strain evidence="2">LX32</strain>
    </source>
</reference>
<dbReference type="InterPro" id="IPR058532">
    <property type="entry name" value="YjbR/MT2646/Rv2570-like"/>
</dbReference>
<dbReference type="OrthoDB" id="277063at2"/>
<sequence length="109" mass="12506">MATLEDLRRLSLALPGAHEVAYKGDPWFNVGKKTFALFTDGRAIMKLDRGRQELLFEVRPQTFARCKVATVHWSWVELDHLDEAELGELVLEAWSQIVPKKVSRPFLGR</sequence>
<gene>
    <name evidence="1" type="ORF">DJ017_16620</name>
</gene>
<comment type="caution">
    <text evidence="1">The sequence shown here is derived from an EMBL/GenBank/DDBJ whole genome shotgun (WGS) entry which is preliminary data.</text>
</comment>
<dbReference type="Gene3D" id="3.90.1150.30">
    <property type="match status" value="1"/>
</dbReference>
<dbReference type="Proteomes" id="UP000249254">
    <property type="component" value="Unassembled WGS sequence"/>
</dbReference>
<evidence type="ECO:0008006" key="3">
    <source>
        <dbReference type="Google" id="ProtNLM"/>
    </source>
</evidence>
<evidence type="ECO:0000313" key="1">
    <source>
        <dbReference type="EMBL" id="RAK56402.1"/>
    </source>
</evidence>
<proteinExistence type="predicted"/>
<dbReference type="Pfam" id="PF04237">
    <property type="entry name" value="YjbR"/>
    <property type="match status" value="1"/>
</dbReference>
<dbReference type="EMBL" id="QFYQ01000001">
    <property type="protein sequence ID" value="RAK56402.1"/>
    <property type="molecule type" value="Genomic_DNA"/>
</dbReference>
<organism evidence="1 2">
    <name type="scientific">Phenylobacterium soli</name>
    <dbReference type="NCBI Taxonomy" id="2170551"/>
    <lineage>
        <taxon>Bacteria</taxon>
        <taxon>Pseudomonadati</taxon>
        <taxon>Pseudomonadota</taxon>
        <taxon>Alphaproteobacteria</taxon>
        <taxon>Caulobacterales</taxon>
        <taxon>Caulobacteraceae</taxon>
        <taxon>Phenylobacterium</taxon>
    </lineage>
</organism>
<dbReference type="AlphaFoldDB" id="A0A328AN32"/>
<dbReference type="SUPFAM" id="SSF142906">
    <property type="entry name" value="YjbR-like"/>
    <property type="match status" value="1"/>
</dbReference>
<keyword evidence="2" id="KW-1185">Reference proteome</keyword>
<accession>A0A328AN32</accession>
<dbReference type="InterPro" id="IPR038056">
    <property type="entry name" value="YjbR-like_sf"/>
</dbReference>
<protein>
    <recommendedName>
        <fullName evidence="3">MmcQ/YjbR family DNA-binding protein</fullName>
    </recommendedName>
</protein>
<evidence type="ECO:0000313" key="2">
    <source>
        <dbReference type="Proteomes" id="UP000249254"/>
    </source>
</evidence>